<gene>
    <name evidence="1" type="ORF">NDU88_003183</name>
</gene>
<organism evidence="1 2">
    <name type="scientific">Pleurodeles waltl</name>
    <name type="common">Iberian ribbed newt</name>
    <dbReference type="NCBI Taxonomy" id="8319"/>
    <lineage>
        <taxon>Eukaryota</taxon>
        <taxon>Metazoa</taxon>
        <taxon>Chordata</taxon>
        <taxon>Craniata</taxon>
        <taxon>Vertebrata</taxon>
        <taxon>Euteleostomi</taxon>
        <taxon>Amphibia</taxon>
        <taxon>Batrachia</taxon>
        <taxon>Caudata</taxon>
        <taxon>Salamandroidea</taxon>
        <taxon>Salamandridae</taxon>
        <taxon>Pleurodelinae</taxon>
        <taxon>Pleurodeles</taxon>
    </lineage>
</organism>
<dbReference type="EMBL" id="JANPWB010000009">
    <property type="protein sequence ID" value="KAJ1150390.1"/>
    <property type="molecule type" value="Genomic_DNA"/>
</dbReference>
<dbReference type="Gene3D" id="3.30.250.20">
    <property type="entry name" value="L1 transposable element, C-terminal domain"/>
    <property type="match status" value="1"/>
</dbReference>
<proteinExistence type="predicted"/>
<protein>
    <submittedName>
        <fullName evidence="1">Uncharacterized protein</fullName>
    </submittedName>
</protein>
<dbReference type="InterPro" id="IPR042566">
    <property type="entry name" value="L1_C"/>
</dbReference>
<comment type="caution">
    <text evidence="1">The sequence shown here is derived from an EMBL/GenBank/DDBJ whole genome shotgun (WGS) entry which is preliminary data.</text>
</comment>
<accession>A0AAV7RE49</accession>
<keyword evidence="2" id="KW-1185">Reference proteome</keyword>
<evidence type="ECO:0000313" key="2">
    <source>
        <dbReference type="Proteomes" id="UP001066276"/>
    </source>
</evidence>
<dbReference type="Proteomes" id="UP001066276">
    <property type="component" value="Chromosome 5"/>
</dbReference>
<sequence length="112" mass="13048">MKNTLCVVCSGVAGRVRRALQYRELKTLQYEGITVSVYKDFTIQVQEARRQFIAGKKQLRNVRLEYRMLYLAKLRVEVDGSQIFFTDHKKLDQFVKRRVAGKGRSDVDDTDS</sequence>
<evidence type="ECO:0000313" key="1">
    <source>
        <dbReference type="EMBL" id="KAJ1150390.1"/>
    </source>
</evidence>
<reference evidence="1" key="1">
    <citation type="journal article" date="2022" name="bioRxiv">
        <title>Sequencing and chromosome-scale assembly of the giantPleurodeles waltlgenome.</title>
        <authorList>
            <person name="Brown T."/>
            <person name="Elewa A."/>
            <person name="Iarovenko S."/>
            <person name="Subramanian E."/>
            <person name="Araus A.J."/>
            <person name="Petzold A."/>
            <person name="Susuki M."/>
            <person name="Suzuki K.-i.T."/>
            <person name="Hayashi T."/>
            <person name="Toyoda A."/>
            <person name="Oliveira C."/>
            <person name="Osipova E."/>
            <person name="Leigh N.D."/>
            <person name="Simon A."/>
            <person name="Yun M.H."/>
        </authorList>
    </citation>
    <scope>NUCLEOTIDE SEQUENCE</scope>
    <source>
        <strain evidence="1">20211129_DDA</strain>
        <tissue evidence="1">Liver</tissue>
    </source>
</reference>
<dbReference type="AlphaFoldDB" id="A0AAV7RE49"/>
<name>A0AAV7RE49_PLEWA</name>